<accession>A0A7W2ED98</accession>
<dbReference type="AlphaFoldDB" id="A0A7W2ED98"/>
<dbReference type="SMART" id="SM00564">
    <property type="entry name" value="PQQ"/>
    <property type="match status" value="6"/>
</dbReference>
<evidence type="ECO:0000313" key="4">
    <source>
        <dbReference type="Proteomes" id="UP000566711"/>
    </source>
</evidence>
<protein>
    <submittedName>
        <fullName evidence="3">PQQ-binding-like beta-propeller repeat protein</fullName>
    </submittedName>
</protein>
<keyword evidence="1" id="KW-0732">Signal</keyword>
<reference evidence="3 4" key="1">
    <citation type="submission" date="2020-07" db="EMBL/GenBank/DDBJ databases">
        <title>Novel species isolated from subtropical streams in China.</title>
        <authorList>
            <person name="Lu H."/>
        </authorList>
    </citation>
    <scope>NUCLEOTIDE SEQUENCE [LARGE SCALE GENOMIC DNA]</scope>
    <source>
        <strain evidence="3 4">FT3S</strain>
    </source>
</reference>
<feature type="domain" description="Pyrrolo-quinoline quinone repeat" evidence="2">
    <location>
        <begin position="349"/>
        <end position="556"/>
    </location>
</feature>
<dbReference type="InterPro" id="IPR018391">
    <property type="entry name" value="PQQ_b-propeller_rpt"/>
</dbReference>
<feature type="chain" id="PRO_5031556272" evidence="1">
    <location>
        <begin position="19"/>
        <end position="644"/>
    </location>
</feature>
<evidence type="ECO:0000256" key="1">
    <source>
        <dbReference type="SAM" id="SignalP"/>
    </source>
</evidence>
<dbReference type="RefSeq" id="WP_182212989.1">
    <property type="nucleotide sequence ID" value="NZ_JACEZS010000001.1"/>
</dbReference>
<organism evidence="3 4">
    <name type="scientific">Rugamonas fusca</name>
    <dbReference type="NCBI Taxonomy" id="2758568"/>
    <lineage>
        <taxon>Bacteria</taxon>
        <taxon>Pseudomonadati</taxon>
        <taxon>Pseudomonadota</taxon>
        <taxon>Betaproteobacteria</taxon>
        <taxon>Burkholderiales</taxon>
        <taxon>Oxalobacteraceae</taxon>
        <taxon>Telluria group</taxon>
        <taxon>Rugamonas</taxon>
    </lineage>
</organism>
<dbReference type="Gene3D" id="2.40.10.480">
    <property type="match status" value="1"/>
</dbReference>
<dbReference type="InterPro" id="IPR011047">
    <property type="entry name" value="Quinoprotein_ADH-like_sf"/>
</dbReference>
<sequence>MRFTKVFAVPLVLGWLLAGCGGGGGGSSSTGPAAPNPDGNWLSFTVSQPEIAGYQGERIPFSVTATSSRSFAQPVNIAVIDGSGSITTDGTVTALSDLRYRADLSTSPTLPSGPRVAYLEVRLCEDDPAVCLQPLPGSPWHVPVHFNMKSMAEAAKRLTLSSASLDFTTAPGEPAHATLTATISGDLVGQQYHIKVVAPGGLVTVGNVYPTKDGFSTSLTSSAGLQVGNYSDRVEVQLCREDATVCQHPVPGSPWVLPVSVTVQPGANLSPLAPVAGLGAWSTYQGNAAHTGYVPASFDPSKFSRRWKLQVPVDNFVIGGIGAGGGPGSIAVDQGMVYLTEFDTVRGYDVVALSEATGAEAWRAPLGRCFGATAPAAANGQVYVLCGDLTQTYLAVLDQRTGAQRSKTQMFGELPETMAPNAVGTVAYIASSDRGMPYLSKFSSLDKQFAWRNMAVYNHISRTPAVDANDVYGYGGGKLVAYSVATGVAAWSIADPDYNQYTSRAGMVVIADGRVFFSQENRLVAFDTGQRTVAWTVKGVAVSEPACANGVVYTTSLMGQALDARSAADGTLLWSTPLSGEVYARVLVTRNLAFVSSDQGTVAVDLSTHQIVWRSSLGGELAISGNGILYIRHPAGTLAAINLQ</sequence>
<dbReference type="Gene3D" id="2.130.10.10">
    <property type="entry name" value="YVTN repeat-like/Quinoprotein amine dehydrogenase"/>
    <property type="match status" value="1"/>
</dbReference>
<dbReference type="InterPro" id="IPR002372">
    <property type="entry name" value="PQQ_rpt_dom"/>
</dbReference>
<feature type="signal peptide" evidence="1">
    <location>
        <begin position="1"/>
        <end position="18"/>
    </location>
</feature>
<dbReference type="PROSITE" id="PS51257">
    <property type="entry name" value="PROKAR_LIPOPROTEIN"/>
    <property type="match status" value="1"/>
</dbReference>
<evidence type="ECO:0000313" key="3">
    <source>
        <dbReference type="EMBL" id="MBA5603804.1"/>
    </source>
</evidence>
<dbReference type="SUPFAM" id="SSF50998">
    <property type="entry name" value="Quinoprotein alcohol dehydrogenase-like"/>
    <property type="match status" value="1"/>
</dbReference>
<dbReference type="EMBL" id="JACEZS010000001">
    <property type="protein sequence ID" value="MBA5603804.1"/>
    <property type="molecule type" value="Genomic_DNA"/>
</dbReference>
<dbReference type="Pfam" id="PF13360">
    <property type="entry name" value="PQQ_2"/>
    <property type="match status" value="1"/>
</dbReference>
<dbReference type="PANTHER" id="PTHR34512">
    <property type="entry name" value="CELL SURFACE PROTEIN"/>
    <property type="match status" value="1"/>
</dbReference>
<keyword evidence="4" id="KW-1185">Reference proteome</keyword>
<gene>
    <name evidence="3" type="ORF">H3H36_00310</name>
</gene>
<dbReference type="InterPro" id="IPR015943">
    <property type="entry name" value="WD40/YVTN_repeat-like_dom_sf"/>
</dbReference>
<evidence type="ECO:0000259" key="2">
    <source>
        <dbReference type="Pfam" id="PF13360"/>
    </source>
</evidence>
<proteinExistence type="predicted"/>
<dbReference type="Proteomes" id="UP000566711">
    <property type="component" value="Unassembled WGS sequence"/>
</dbReference>
<dbReference type="PANTHER" id="PTHR34512:SF30">
    <property type="entry name" value="OUTER MEMBRANE PROTEIN ASSEMBLY FACTOR BAMB"/>
    <property type="match status" value="1"/>
</dbReference>
<name>A0A7W2ED98_9BURK</name>
<comment type="caution">
    <text evidence="3">The sequence shown here is derived from an EMBL/GenBank/DDBJ whole genome shotgun (WGS) entry which is preliminary data.</text>
</comment>